<dbReference type="VEuPathDB" id="FungiDB:VP01_1690g1"/>
<gene>
    <name evidence="2" type="ORF">VP01_1690g1</name>
</gene>
<comment type="caution">
    <text evidence="2">The sequence shown here is derived from an EMBL/GenBank/DDBJ whole genome shotgun (WGS) entry which is preliminary data.</text>
</comment>
<evidence type="ECO:0000313" key="2">
    <source>
        <dbReference type="EMBL" id="KNZ59630.1"/>
    </source>
</evidence>
<accession>A0A0L6VHP2</accession>
<sequence>MGMSWNMVVTMKGYASQPHVAYLVVGFKIKNCSMARLAVGLKKKVQFFLILFGMRASFHASHRLPRSNATRGPYVDSVVDCALQNEIMPHSSIAGHVCDVIMRMHWCSKEIIIAIHFELDLKLIRDLNISPRHPGHRVDCHGLPLYAIYNTDLLVDGTTVASLHGGPISEEVVHVRASTPCHSLAGCMESVTEKIDQGSLVTVSSSTTRPLPPPPKSHKYPSTLSDRTLTYLQKDPHGRPLPILKIHSIHPVKHITPSAEVRNISFFLRVIASPNHVTSIFPALFYFLVPVGMLCEPRIRRQEDLQCFGVRRKSSSSLFPRACAGSVIDAAPFPIASLRPLDTRRIPSYASPKVFFFVWF</sequence>
<reference evidence="2 3" key="1">
    <citation type="submission" date="2015-08" db="EMBL/GenBank/DDBJ databases">
        <title>Next Generation Sequencing and Analysis of the Genome of Puccinia sorghi L Schw, the Causal Agent of Maize Common Rust.</title>
        <authorList>
            <person name="Rochi L."/>
            <person name="Burguener G."/>
            <person name="Darino M."/>
            <person name="Turjanski A."/>
            <person name="Kreff E."/>
            <person name="Dieguez M.J."/>
            <person name="Sacco F."/>
        </authorList>
    </citation>
    <scope>NUCLEOTIDE SEQUENCE [LARGE SCALE GENOMIC DNA]</scope>
    <source>
        <strain evidence="2 3">RO10H11247</strain>
    </source>
</reference>
<dbReference type="AlphaFoldDB" id="A0A0L6VHP2"/>
<name>A0A0L6VHP2_9BASI</name>
<protein>
    <submittedName>
        <fullName evidence="2">Uncharacterized protein</fullName>
    </submittedName>
</protein>
<proteinExistence type="predicted"/>
<dbReference type="EMBL" id="LAVV01006493">
    <property type="protein sequence ID" value="KNZ59630.1"/>
    <property type="molecule type" value="Genomic_DNA"/>
</dbReference>
<dbReference type="Proteomes" id="UP000037035">
    <property type="component" value="Unassembled WGS sequence"/>
</dbReference>
<organism evidence="2 3">
    <name type="scientific">Puccinia sorghi</name>
    <dbReference type="NCBI Taxonomy" id="27349"/>
    <lineage>
        <taxon>Eukaryota</taxon>
        <taxon>Fungi</taxon>
        <taxon>Dikarya</taxon>
        <taxon>Basidiomycota</taxon>
        <taxon>Pucciniomycotina</taxon>
        <taxon>Pucciniomycetes</taxon>
        <taxon>Pucciniales</taxon>
        <taxon>Pucciniaceae</taxon>
        <taxon>Puccinia</taxon>
    </lineage>
</organism>
<feature type="region of interest" description="Disordered" evidence="1">
    <location>
        <begin position="204"/>
        <end position="223"/>
    </location>
</feature>
<keyword evidence="3" id="KW-1185">Reference proteome</keyword>
<evidence type="ECO:0000256" key="1">
    <source>
        <dbReference type="SAM" id="MobiDB-lite"/>
    </source>
</evidence>
<evidence type="ECO:0000313" key="3">
    <source>
        <dbReference type="Proteomes" id="UP000037035"/>
    </source>
</evidence>